<feature type="compositionally biased region" description="Low complexity" evidence="1">
    <location>
        <begin position="46"/>
        <end position="61"/>
    </location>
</feature>
<evidence type="ECO:0000256" key="2">
    <source>
        <dbReference type="SAM" id="Phobius"/>
    </source>
</evidence>
<keyword evidence="2" id="KW-0472">Membrane</keyword>
<evidence type="ECO:0008006" key="5">
    <source>
        <dbReference type="Google" id="ProtNLM"/>
    </source>
</evidence>
<evidence type="ECO:0000313" key="3">
    <source>
        <dbReference type="EMBL" id="KAK2181822.1"/>
    </source>
</evidence>
<organism evidence="3 4">
    <name type="scientific">Ridgeia piscesae</name>
    <name type="common">Tubeworm</name>
    <dbReference type="NCBI Taxonomy" id="27915"/>
    <lineage>
        <taxon>Eukaryota</taxon>
        <taxon>Metazoa</taxon>
        <taxon>Spiralia</taxon>
        <taxon>Lophotrochozoa</taxon>
        <taxon>Annelida</taxon>
        <taxon>Polychaeta</taxon>
        <taxon>Sedentaria</taxon>
        <taxon>Canalipalpata</taxon>
        <taxon>Sabellida</taxon>
        <taxon>Siboglinidae</taxon>
        <taxon>Ridgeia</taxon>
    </lineage>
</organism>
<gene>
    <name evidence="3" type="ORF">NP493_380g01019</name>
</gene>
<protein>
    <recommendedName>
        <fullName evidence="5">SEA domain-containing protein</fullName>
    </recommendedName>
</protein>
<sequence length="186" mass="20381">MDSPTGKTNGGFEVTVYDEIQSDTDPASPRETKSSETTTVTRGSTKRNSSANAKRASSCSKTDCRNSGLEAVWSTNVPAHALPVRWNAAMVSVGEESKPGNGKCITICAVVLLVLLLVGCGVAAAVYILTYIFDGRLTMDEEWSDDLLDKNSAMYQNISRMLSTQVGTTRQMDYHHDTRFFIREVR</sequence>
<comment type="caution">
    <text evidence="3">The sequence shown here is derived from an EMBL/GenBank/DDBJ whole genome shotgun (WGS) entry which is preliminary data.</text>
</comment>
<dbReference type="EMBL" id="JAODUO010000378">
    <property type="protein sequence ID" value="KAK2181822.1"/>
    <property type="molecule type" value="Genomic_DNA"/>
</dbReference>
<keyword evidence="2" id="KW-0812">Transmembrane</keyword>
<feature type="region of interest" description="Disordered" evidence="1">
    <location>
        <begin position="1"/>
        <end position="64"/>
    </location>
</feature>
<feature type="transmembrane region" description="Helical" evidence="2">
    <location>
        <begin position="107"/>
        <end position="133"/>
    </location>
</feature>
<proteinExistence type="predicted"/>
<name>A0AAD9NT38_RIDPI</name>
<evidence type="ECO:0000256" key="1">
    <source>
        <dbReference type="SAM" id="MobiDB-lite"/>
    </source>
</evidence>
<accession>A0AAD9NT38</accession>
<keyword evidence="4" id="KW-1185">Reference proteome</keyword>
<reference evidence="3" key="1">
    <citation type="journal article" date="2023" name="Mol. Biol. Evol.">
        <title>Third-Generation Sequencing Reveals the Adaptive Role of the Epigenome in Three Deep-Sea Polychaetes.</title>
        <authorList>
            <person name="Perez M."/>
            <person name="Aroh O."/>
            <person name="Sun Y."/>
            <person name="Lan Y."/>
            <person name="Juniper S.K."/>
            <person name="Young C.R."/>
            <person name="Angers B."/>
            <person name="Qian P.Y."/>
        </authorList>
    </citation>
    <scope>NUCLEOTIDE SEQUENCE</scope>
    <source>
        <strain evidence="3">R07B-5</strain>
    </source>
</reference>
<keyword evidence="2" id="KW-1133">Transmembrane helix</keyword>
<dbReference type="AlphaFoldDB" id="A0AAD9NT38"/>
<dbReference type="Proteomes" id="UP001209878">
    <property type="component" value="Unassembled WGS sequence"/>
</dbReference>
<evidence type="ECO:0000313" key="4">
    <source>
        <dbReference type="Proteomes" id="UP001209878"/>
    </source>
</evidence>